<reference evidence="5" key="1">
    <citation type="journal article" date="2018" name="Sci. Rep.">
        <title>Lignite coal burning seam in the remote Altai Mountains harbors a hydrogen-driven thermophilic microbial community.</title>
        <authorList>
            <person name="Kadnikov V.V."/>
            <person name="Mardanov A.V."/>
            <person name="Ivasenko D.A."/>
            <person name="Antsiferov D.V."/>
            <person name="Beletsky A.V."/>
            <person name="Karnachuk O.V."/>
            <person name="Ravin N.V."/>
        </authorList>
    </citation>
    <scope>NUCLEOTIDE SEQUENCE [LARGE SCALE GENOMIC DNA]</scope>
</reference>
<dbReference type="InterPro" id="IPR050595">
    <property type="entry name" value="Bact_response_regulator"/>
</dbReference>
<dbReference type="Pfam" id="PF00072">
    <property type="entry name" value="Response_reg"/>
    <property type="match status" value="1"/>
</dbReference>
<gene>
    <name evidence="4" type="ORF">BSOLF_1583</name>
</gene>
<dbReference type="GO" id="GO:0000160">
    <property type="term" value="P:phosphorelay signal transduction system"/>
    <property type="evidence" value="ECO:0007669"/>
    <property type="project" value="InterPro"/>
</dbReference>
<evidence type="ECO:0000259" key="3">
    <source>
        <dbReference type="PROSITE" id="PS50110"/>
    </source>
</evidence>
<dbReference type="InterPro" id="IPR011006">
    <property type="entry name" value="CheY-like_superfamily"/>
</dbReference>
<keyword evidence="4" id="KW-0808">Transferase</keyword>
<dbReference type="EMBL" id="PEBX01000007">
    <property type="protein sequence ID" value="PTQ57428.1"/>
    <property type="molecule type" value="Genomic_DNA"/>
</dbReference>
<dbReference type="AlphaFoldDB" id="A0A2R6Y437"/>
<dbReference type="SUPFAM" id="SSF52172">
    <property type="entry name" value="CheY-like"/>
    <property type="match status" value="1"/>
</dbReference>
<dbReference type="PROSITE" id="PS50110">
    <property type="entry name" value="RESPONSE_REGULATORY"/>
    <property type="match status" value="1"/>
</dbReference>
<sequence length="122" mass="13854">MKQLLVVDDQPGIRALLKEIFRREGYEVLEAADAEEGLSVCLHASHTIGLILLDIKLPGMNGIDFLRQLRMHGGDIPVVLMTAYGEVEQLEEAKRLGVQDFFSKPFDIDEIKQVVRHYLNHQ</sequence>
<evidence type="ECO:0000313" key="4">
    <source>
        <dbReference type="EMBL" id="PTQ57428.1"/>
    </source>
</evidence>
<organism evidence="4 5">
    <name type="scientific">Candidatus Carbonibacillus altaicus</name>
    <dbReference type="NCBI Taxonomy" id="2163959"/>
    <lineage>
        <taxon>Bacteria</taxon>
        <taxon>Bacillati</taxon>
        <taxon>Bacillota</taxon>
        <taxon>Bacilli</taxon>
        <taxon>Bacillales</taxon>
        <taxon>Candidatus Carbonibacillus</taxon>
    </lineage>
</organism>
<evidence type="ECO:0000313" key="5">
    <source>
        <dbReference type="Proteomes" id="UP000244338"/>
    </source>
</evidence>
<comment type="caution">
    <text evidence="4">The sequence shown here is derived from an EMBL/GenBank/DDBJ whole genome shotgun (WGS) entry which is preliminary data.</text>
</comment>
<protein>
    <submittedName>
        <fullName evidence="4">Sporulation initiation phosphotransferase (Spo0F)</fullName>
    </submittedName>
</protein>
<accession>A0A2R6Y437</accession>
<proteinExistence type="predicted"/>
<dbReference type="PANTHER" id="PTHR44591">
    <property type="entry name" value="STRESS RESPONSE REGULATOR PROTEIN 1"/>
    <property type="match status" value="1"/>
</dbReference>
<name>A0A2R6Y437_9BACL</name>
<dbReference type="PANTHER" id="PTHR44591:SF3">
    <property type="entry name" value="RESPONSE REGULATORY DOMAIN-CONTAINING PROTEIN"/>
    <property type="match status" value="1"/>
</dbReference>
<dbReference type="Proteomes" id="UP000244338">
    <property type="component" value="Unassembled WGS sequence"/>
</dbReference>
<feature type="domain" description="Response regulatory" evidence="3">
    <location>
        <begin position="3"/>
        <end position="119"/>
    </location>
</feature>
<evidence type="ECO:0000256" key="1">
    <source>
        <dbReference type="ARBA" id="ARBA00022553"/>
    </source>
</evidence>
<dbReference type="Gene3D" id="3.40.50.2300">
    <property type="match status" value="1"/>
</dbReference>
<feature type="modified residue" description="4-aspartylphosphate" evidence="2">
    <location>
        <position position="54"/>
    </location>
</feature>
<dbReference type="InterPro" id="IPR001789">
    <property type="entry name" value="Sig_transdc_resp-reg_receiver"/>
</dbReference>
<keyword evidence="1 2" id="KW-0597">Phosphoprotein</keyword>
<dbReference type="GO" id="GO:0016740">
    <property type="term" value="F:transferase activity"/>
    <property type="evidence" value="ECO:0007669"/>
    <property type="project" value="UniProtKB-KW"/>
</dbReference>
<evidence type="ECO:0000256" key="2">
    <source>
        <dbReference type="PROSITE-ProRule" id="PRU00169"/>
    </source>
</evidence>
<dbReference type="SMART" id="SM00448">
    <property type="entry name" value="REC"/>
    <property type="match status" value="1"/>
</dbReference>